<dbReference type="PROSITE" id="PS50071">
    <property type="entry name" value="HOMEOBOX_2"/>
    <property type="match status" value="1"/>
</dbReference>
<evidence type="ECO:0000256" key="3">
    <source>
        <dbReference type="ARBA" id="ARBA00023242"/>
    </source>
</evidence>
<dbReference type="InterPro" id="IPR009057">
    <property type="entry name" value="Homeodomain-like_sf"/>
</dbReference>
<dbReference type="SUPFAM" id="SSF46689">
    <property type="entry name" value="Homeodomain-like"/>
    <property type="match status" value="1"/>
</dbReference>
<dbReference type="EMBL" id="BC171959">
    <property type="protein sequence ID" value="AAI71959.1"/>
    <property type="molecule type" value="mRNA"/>
</dbReference>
<evidence type="ECO:0000256" key="4">
    <source>
        <dbReference type="PROSITE-ProRule" id="PRU00108"/>
    </source>
</evidence>
<gene>
    <name evidence="8" type="primary">Rhox4a</name>
</gene>
<dbReference type="PANTHER" id="PTHR47465:SF3">
    <property type="entry name" value="HOMEOBOX PROTEIN EHOX-RELATED"/>
    <property type="match status" value="1"/>
</dbReference>
<evidence type="ECO:0000256" key="5">
    <source>
        <dbReference type="RuleBase" id="RU000682"/>
    </source>
</evidence>
<dbReference type="GO" id="GO:0005634">
    <property type="term" value="C:nucleus"/>
    <property type="evidence" value="ECO:0007669"/>
    <property type="project" value="UniProtKB-SubCell"/>
</dbReference>
<evidence type="ECO:0000259" key="7">
    <source>
        <dbReference type="PROSITE" id="PS50071"/>
    </source>
</evidence>
<reference evidence="8" key="1">
    <citation type="journal article" date="2004" name="Genome Res.">
        <title>The status, quality, and expansion of the NIH full-length cDNA project: the Mammalian Gene Collection (MGC).</title>
        <authorList>
            <consortium name="The MGC Project Team"/>
            <person name="Gerhard D.S."/>
            <person name="Wagner L."/>
            <person name="Feingold E.A."/>
            <person name="Shenmen C.M."/>
            <person name="Grouse L.H."/>
            <person name="Schuler G."/>
            <person name="Klein S.L."/>
            <person name="Old S."/>
            <person name="Rasooly R."/>
            <person name="Good P."/>
            <person name="Guyer M."/>
            <person name="Peck A.M."/>
            <person name="Derge J.G."/>
            <person name="Lipman D."/>
            <person name="Collins F.S."/>
            <person name="Jang W."/>
            <person name="Sherry S."/>
            <person name="Feolo M."/>
            <person name="Misquitta L."/>
            <person name="Lee E."/>
            <person name="Rotmistrovsky K."/>
            <person name="Greenhut S.F."/>
            <person name="Schaefer C.F."/>
            <person name="Buetow K."/>
            <person name="Bonner T.I."/>
            <person name="Haussler D."/>
            <person name="Kent J."/>
            <person name="Kiekhaus M."/>
            <person name="Furey T."/>
            <person name="Brent M."/>
            <person name="Prange C."/>
            <person name="Schreiber K."/>
            <person name="Shapiro N."/>
            <person name="Bhat N.K."/>
            <person name="Hopkins R.F."/>
            <person name="Hsie F."/>
            <person name="Driscoll T."/>
            <person name="Soares M.B."/>
            <person name="Casavant T.L."/>
            <person name="Scheetz T.E."/>
            <person name="Brown-stein M.J."/>
            <person name="Usdin T.B."/>
            <person name="Toshiyuki S."/>
            <person name="Carninci P."/>
            <person name="Piao Y."/>
            <person name="Dudekula D.B."/>
            <person name="Ko M.S."/>
            <person name="Kawakami K."/>
            <person name="Suzuki Y."/>
            <person name="Sugano S."/>
            <person name="Gruber C.E."/>
            <person name="Smith M.R."/>
            <person name="Simmons B."/>
            <person name="Moore T."/>
            <person name="Waterman R."/>
            <person name="Johnson S.L."/>
            <person name="Ruan Y."/>
            <person name="Wei C.L."/>
            <person name="Mathavan S."/>
            <person name="Gunaratne P.H."/>
            <person name="Wu J."/>
            <person name="Garcia A.M."/>
            <person name="Hulyk S.W."/>
            <person name="Fuh E."/>
            <person name="Yuan Y."/>
            <person name="Sneed A."/>
            <person name="Kowis C."/>
            <person name="Hodgson A."/>
            <person name="Muzny D.M."/>
            <person name="McPherson J."/>
            <person name="Gibbs R.A."/>
            <person name="Fahey J."/>
            <person name="Helton E."/>
            <person name="Ketteman M."/>
            <person name="Madan A."/>
            <person name="Rodrigues S."/>
            <person name="Sanchez A."/>
            <person name="Whiting M."/>
            <person name="Madari A."/>
            <person name="Young A.C."/>
            <person name="Wetherby K.D."/>
            <person name="Granite S.J."/>
            <person name="Kwong P.N."/>
            <person name="Brinkley C.P."/>
            <person name="Pearson R.L."/>
            <person name="Bouffard G.G."/>
            <person name="Blakesly R.W."/>
            <person name="Green E.D."/>
            <person name="Dickson M.C."/>
            <person name="Rodriguez A.C."/>
            <person name="Grimwood J."/>
            <person name="Schmutz J."/>
            <person name="Myers R.M."/>
            <person name="Butterfield Y.S."/>
            <person name="Griffith M."/>
            <person name="Griffith O.L."/>
            <person name="Krzywinski M.I."/>
            <person name="Liao N."/>
            <person name="Morin R."/>
            <person name="Morrin R."/>
            <person name="Palmquist D."/>
            <person name="Petrescu A.S."/>
            <person name="Skalska U."/>
            <person name="Smailus D.E."/>
            <person name="Stott J.M."/>
            <person name="Schnerch A."/>
            <person name="Schein J.E."/>
            <person name="Jones S.J."/>
            <person name="Holt R.A."/>
            <person name="Baross A."/>
            <person name="Marra M.A."/>
            <person name="Clifton S."/>
            <person name="Makowski K.A."/>
            <person name="Bosak S."/>
            <person name="Malek J."/>
        </authorList>
    </citation>
    <scope>NUCLEOTIDE SEQUENCE [LARGE SCALE MRNA]</scope>
    <source>
        <tissue evidence="8">Brain</tissue>
    </source>
</reference>
<sequence length="205" mass="23108">MEHQNTNYLLHEGLGKDKENLNGGKTQAVLPLDGEGRNEGESVLGQSGAAAVEGDKAEELSGEGGPAAGDADLMDNSNQEDQDTSDSAQEEEKLPEEPVLKDAVVIDKVQPIPVLVSGVRPKSVWVQQRSLHYNFQWWQLQELERIFQQNHFIRAEERRHLARWIGVSEARVKRWFKKRREHFRRGQSQLGMNDDASVGSHSTFL</sequence>
<dbReference type="SMART" id="SM00389">
    <property type="entry name" value="HOX"/>
    <property type="match status" value="1"/>
</dbReference>
<evidence type="ECO:0000313" key="8">
    <source>
        <dbReference type="EMBL" id="AAI71959.1"/>
    </source>
</evidence>
<evidence type="ECO:0000256" key="2">
    <source>
        <dbReference type="ARBA" id="ARBA00023155"/>
    </source>
</evidence>
<protein>
    <submittedName>
        <fullName evidence="8">Reproductive homeobox 4A</fullName>
    </submittedName>
</protein>
<organism evidence="8">
    <name type="scientific">Mus musculus</name>
    <name type="common">Mouse</name>
    <dbReference type="NCBI Taxonomy" id="10090"/>
    <lineage>
        <taxon>Eukaryota</taxon>
        <taxon>Metazoa</taxon>
        <taxon>Chordata</taxon>
        <taxon>Craniata</taxon>
        <taxon>Vertebrata</taxon>
        <taxon>Euteleostomi</taxon>
        <taxon>Mammalia</taxon>
        <taxon>Eutheria</taxon>
        <taxon>Euarchontoglires</taxon>
        <taxon>Glires</taxon>
        <taxon>Rodentia</taxon>
        <taxon>Myomorpha</taxon>
        <taxon>Muroidea</taxon>
        <taxon>Muridae</taxon>
        <taxon>Murinae</taxon>
        <taxon>Mus</taxon>
        <taxon>Mus</taxon>
    </lineage>
</organism>
<accession>B7ZWB1</accession>
<name>B7ZWB1_MOUSE</name>
<comment type="subcellular location">
    <subcellularLocation>
        <location evidence="4 5">Nucleus</location>
    </subcellularLocation>
</comment>
<dbReference type="AlphaFoldDB" id="B7ZWB1"/>
<keyword evidence="1 4" id="KW-0238">DNA-binding</keyword>
<evidence type="ECO:0000256" key="1">
    <source>
        <dbReference type="ARBA" id="ARBA00023125"/>
    </source>
</evidence>
<feature type="region of interest" description="Disordered" evidence="6">
    <location>
        <begin position="1"/>
        <end position="97"/>
    </location>
</feature>
<dbReference type="Pfam" id="PF00046">
    <property type="entry name" value="Homeodomain"/>
    <property type="match status" value="1"/>
</dbReference>
<proteinExistence type="evidence at transcript level"/>
<keyword evidence="3 4" id="KW-0539">Nucleus</keyword>
<dbReference type="Gene3D" id="1.10.10.60">
    <property type="entry name" value="Homeodomain-like"/>
    <property type="match status" value="1"/>
</dbReference>
<dbReference type="PANTHER" id="PTHR47465">
    <property type="entry name" value="MCG113260-RELATED-RELATED"/>
    <property type="match status" value="1"/>
</dbReference>
<evidence type="ECO:0000256" key="6">
    <source>
        <dbReference type="SAM" id="MobiDB-lite"/>
    </source>
</evidence>
<keyword evidence="2 4" id="KW-0371">Homeobox</keyword>
<feature type="domain" description="Homeobox" evidence="7">
    <location>
        <begin position="126"/>
        <end position="186"/>
    </location>
</feature>
<dbReference type="InterPro" id="IPR001356">
    <property type="entry name" value="HD"/>
</dbReference>
<dbReference type="GO" id="GO:0003677">
    <property type="term" value="F:DNA binding"/>
    <property type="evidence" value="ECO:0007669"/>
    <property type="project" value="UniProtKB-UniRule"/>
</dbReference>
<feature type="DNA-binding region" description="Homeobox" evidence="4">
    <location>
        <begin position="128"/>
        <end position="187"/>
    </location>
</feature>
<dbReference type="CDD" id="cd00086">
    <property type="entry name" value="homeodomain"/>
    <property type="match status" value="1"/>
</dbReference>